<proteinExistence type="predicted"/>
<name>A0ABW1XLH5_9ALTE</name>
<comment type="caution">
    <text evidence="1">The sequence shown here is derived from an EMBL/GenBank/DDBJ whole genome shotgun (WGS) entry which is preliminary data.</text>
</comment>
<accession>A0ABW1XLH5</accession>
<dbReference type="EMBL" id="JBHSUS010000001">
    <property type="protein sequence ID" value="MFC6441031.1"/>
    <property type="molecule type" value="Genomic_DNA"/>
</dbReference>
<dbReference type="Proteomes" id="UP001596364">
    <property type="component" value="Unassembled WGS sequence"/>
</dbReference>
<evidence type="ECO:0000313" key="1">
    <source>
        <dbReference type="EMBL" id="MFC6441031.1"/>
    </source>
</evidence>
<sequence>MQSYSDYQSYLDVHRNSGGGGSYGGNSRRGDYGGGYGGGGAGANTASGSYLGGNDPRYFLPLRQTFGKHYASDTYAALIGNEYKDYWERFQPYEQRLMQLSDSTELLDAQLSRITANSARQFNQARANSALMNQKYGIQMTDRMQQTNDTRMAGQYGLTVANSKNMSRLAAKDRNMGILTGSNGRQAVANYVNTGG</sequence>
<dbReference type="RefSeq" id="WP_174719781.1">
    <property type="nucleotide sequence ID" value="NZ_JBHSUS010000001.1"/>
</dbReference>
<reference evidence="2" key="1">
    <citation type="journal article" date="2019" name="Int. J. Syst. Evol. Microbiol.">
        <title>The Global Catalogue of Microorganisms (GCM) 10K type strain sequencing project: providing services to taxonomists for standard genome sequencing and annotation.</title>
        <authorList>
            <consortium name="The Broad Institute Genomics Platform"/>
            <consortium name="The Broad Institute Genome Sequencing Center for Infectious Disease"/>
            <person name="Wu L."/>
            <person name="Ma J."/>
        </authorList>
    </citation>
    <scope>NUCLEOTIDE SEQUENCE [LARGE SCALE GENOMIC DNA]</scope>
    <source>
        <strain evidence="2">CGMCC 1.16031</strain>
    </source>
</reference>
<organism evidence="1 2">
    <name type="scientific">Pseudobowmanella zhangzhouensis</name>
    <dbReference type="NCBI Taxonomy" id="1537679"/>
    <lineage>
        <taxon>Bacteria</taxon>
        <taxon>Pseudomonadati</taxon>
        <taxon>Pseudomonadota</taxon>
        <taxon>Gammaproteobacteria</taxon>
        <taxon>Alteromonadales</taxon>
        <taxon>Alteromonadaceae</taxon>
    </lineage>
</organism>
<gene>
    <name evidence="1" type="ORF">ACFP85_12830</name>
</gene>
<protein>
    <submittedName>
        <fullName evidence="1">Uncharacterized protein</fullName>
    </submittedName>
</protein>
<keyword evidence="2" id="KW-1185">Reference proteome</keyword>
<evidence type="ECO:0000313" key="2">
    <source>
        <dbReference type="Proteomes" id="UP001596364"/>
    </source>
</evidence>